<keyword evidence="5" id="KW-1185">Reference proteome</keyword>
<dbReference type="InterPro" id="IPR007527">
    <property type="entry name" value="Znf_SWIM"/>
</dbReference>
<reference evidence="4 5" key="1">
    <citation type="submission" date="2017-11" db="EMBL/GenBank/DDBJ databases">
        <title>De novo assembly and phasing of dikaryotic genomes from two isolates of Puccinia coronata f. sp. avenae, the causal agent of oat crown rust.</title>
        <authorList>
            <person name="Miller M.E."/>
            <person name="Zhang Y."/>
            <person name="Omidvar V."/>
            <person name="Sperschneider J."/>
            <person name="Schwessinger B."/>
            <person name="Raley C."/>
            <person name="Palmer J.M."/>
            <person name="Garnica D."/>
            <person name="Upadhyaya N."/>
            <person name="Rathjen J."/>
            <person name="Taylor J.M."/>
            <person name="Park R.F."/>
            <person name="Dodds P.N."/>
            <person name="Hirsch C.D."/>
            <person name="Kianian S.F."/>
            <person name="Figueroa M."/>
        </authorList>
    </citation>
    <scope>NUCLEOTIDE SEQUENCE [LARGE SCALE GENOMIC DNA]</scope>
    <source>
        <strain evidence="4">12NC29</strain>
    </source>
</reference>
<dbReference type="STRING" id="200324.A0A2N5UX76"/>
<gene>
    <name evidence="4" type="ORF">PCANC_12127</name>
</gene>
<keyword evidence="1" id="KW-0479">Metal-binding</keyword>
<dbReference type="PANTHER" id="PTHR48159:SF1">
    <property type="entry name" value="MEMBRANE-ASSOCIATED GIANT PROTEIN ANTIGEN, PUTATIVE-RELATED"/>
    <property type="match status" value="1"/>
</dbReference>
<feature type="compositionally biased region" description="Low complexity" evidence="2">
    <location>
        <begin position="708"/>
        <end position="729"/>
    </location>
</feature>
<keyword evidence="1" id="KW-0863">Zinc-finger</keyword>
<evidence type="ECO:0000256" key="2">
    <source>
        <dbReference type="SAM" id="MobiDB-lite"/>
    </source>
</evidence>
<evidence type="ECO:0000313" key="4">
    <source>
        <dbReference type="EMBL" id="PLW42246.1"/>
    </source>
</evidence>
<evidence type="ECO:0000313" key="5">
    <source>
        <dbReference type="Proteomes" id="UP000235388"/>
    </source>
</evidence>
<dbReference type="PROSITE" id="PS50966">
    <property type="entry name" value="ZF_SWIM"/>
    <property type="match status" value="1"/>
</dbReference>
<accession>A0A2N5UX76</accession>
<dbReference type="EMBL" id="PGCJ01000160">
    <property type="protein sequence ID" value="PLW42246.1"/>
    <property type="molecule type" value="Genomic_DNA"/>
</dbReference>
<sequence>MAYTYPMIHNLSEVVPAPFTHEVAVPNGVFMPANALRLVRHVGGLHPHFPTLPVTFAIPGQSLDTALAFVKAMRATVRWNQHRCVPNPLTEDNIVRDTSFGRQNYFKIEFTCPCQGFADPTLNSRKSKHVSARHDPNSHDDMLLARAPIAVNDWLKERVESGLGWKAIHNLIRNPFVGSIASAEVIPKGLRKFYDRFRYLRQTQVKVVSQRDPNVIKSLRLWDQLLTREGWNTQANLQDNSSFSFAFQSPWQKDMMLEHGSSMVMIDATHNSVSNYFLTDRAKISLWTFMIRDPIVGKGLPVAWAFTGSAAESAISPLLRWLRESTGFQTQAFMSDCALAIANAVADVYATSGEPMHHYWCLFHVLKAFKGKAKTYLNGRWTKAFEEFRNIVYSRVNPTPALASFNMRWAEVSPGFSEYVERQWVGRVQNWAIFFRTTAHQGTHTNNYTESWHRLLKNSYLPPPERLRIDEVVQVLTDEVEAHYQWSQHQVESGFAGQTSNKFQMRQKLIADAYTPDDMDMLGITCEAVTGGDRQHTVLTNVSTSSSKVQLASCTCRHFTRFGSACKHLYYINRMQGIPVVERAVSLLPANPSSMALVPAPIPPTCLEGDHIDLTIEDTDGSSLGCQDDSDIEVVKSSLPCGKMIDTYRPPQRSKRVHDPNASADEPAPKRPRATITSQPGGRNSAAASCTAARGTPRASGSCPAGRTSNVASSTTSTPTSGPRSNPNSKSSSQELFRLKHNSVRSANVALRQIVAALRLVKGRKEMAARATPARLADFASYSRSLLRMLKGLPLGLESLPLPELSLVGKLDGPKEETCGSENLTMVVEGRDYCKLTWDLLHDGCFKHKAKFCADSSLVYVNLFRERCYEVWGMVEEACPSLALTNDTVVGEREESMELSAQAAMVAVWWEGSLATYKRLISLVGCPHEAQLEAGGVAHPDFLSNVTDQPELISGVAGSSVCNLRRARLACQIA</sequence>
<dbReference type="AlphaFoldDB" id="A0A2N5UX76"/>
<feature type="compositionally biased region" description="Polar residues" evidence="2">
    <location>
        <begin position="675"/>
        <end position="688"/>
    </location>
</feature>
<proteinExistence type="predicted"/>
<feature type="region of interest" description="Disordered" evidence="2">
    <location>
        <begin position="643"/>
        <end position="734"/>
    </location>
</feature>
<dbReference type="GO" id="GO:0008270">
    <property type="term" value="F:zinc ion binding"/>
    <property type="evidence" value="ECO:0007669"/>
    <property type="project" value="UniProtKB-KW"/>
</dbReference>
<dbReference type="Proteomes" id="UP000235388">
    <property type="component" value="Unassembled WGS sequence"/>
</dbReference>
<comment type="caution">
    <text evidence="4">The sequence shown here is derived from an EMBL/GenBank/DDBJ whole genome shotgun (WGS) entry which is preliminary data.</text>
</comment>
<evidence type="ECO:0000259" key="3">
    <source>
        <dbReference type="PROSITE" id="PS50966"/>
    </source>
</evidence>
<name>A0A2N5UX76_9BASI</name>
<organism evidence="4 5">
    <name type="scientific">Puccinia coronata f. sp. avenae</name>
    <dbReference type="NCBI Taxonomy" id="200324"/>
    <lineage>
        <taxon>Eukaryota</taxon>
        <taxon>Fungi</taxon>
        <taxon>Dikarya</taxon>
        <taxon>Basidiomycota</taxon>
        <taxon>Pucciniomycotina</taxon>
        <taxon>Pucciniomycetes</taxon>
        <taxon>Pucciniales</taxon>
        <taxon>Pucciniaceae</taxon>
        <taxon>Puccinia</taxon>
    </lineage>
</organism>
<keyword evidence="1" id="KW-0862">Zinc</keyword>
<dbReference type="OrthoDB" id="2505909at2759"/>
<protein>
    <recommendedName>
        <fullName evidence="3">SWIM-type domain-containing protein</fullName>
    </recommendedName>
</protein>
<dbReference type="PANTHER" id="PTHR48159">
    <property type="entry name" value="MULE DOMAIN-CONTAINING PROTEIN"/>
    <property type="match status" value="1"/>
</dbReference>
<evidence type="ECO:0000256" key="1">
    <source>
        <dbReference type="PROSITE-ProRule" id="PRU00325"/>
    </source>
</evidence>
<feature type="domain" description="SWIM-type" evidence="3">
    <location>
        <begin position="540"/>
        <end position="577"/>
    </location>
</feature>